<proteinExistence type="predicted"/>
<dbReference type="PRINTS" id="PR00412">
    <property type="entry name" value="EPOXHYDRLASE"/>
</dbReference>
<keyword evidence="5" id="KW-1185">Reference proteome</keyword>
<dbReference type="SUPFAM" id="SSF53474">
    <property type="entry name" value="alpha/beta-Hydrolases"/>
    <property type="match status" value="1"/>
</dbReference>
<dbReference type="Proteomes" id="UP001139451">
    <property type="component" value="Unassembled WGS sequence"/>
</dbReference>
<evidence type="ECO:0000313" key="4">
    <source>
        <dbReference type="EMBL" id="MCP3731347.1"/>
    </source>
</evidence>
<dbReference type="AlphaFoldDB" id="A0A9X2HKI4"/>
<name>A0A9X2HKI4_9SPHN</name>
<dbReference type="EMBL" id="JAMLDX010000009">
    <property type="protein sequence ID" value="MCP3731347.1"/>
    <property type="molecule type" value="Genomic_DNA"/>
</dbReference>
<dbReference type="PANTHER" id="PTHR43329">
    <property type="entry name" value="EPOXIDE HYDROLASE"/>
    <property type="match status" value="1"/>
</dbReference>
<sequence>MSRTEILETPRRQLMRRGIRQRAEAAQQQQCEVGAGSGHCRPIRSAGSKDNRIAENAWTQTTRLSNHIDNLVVIGAKMMKARHPGLTLAGLTHHQAMVNGTRLHYVSAGSTGSPILLVHGFPESWWTFHKLIPLLAARHRVIAVDLRGFGDSDNQPRSYDSKASATDLLELVRQLGVGPVHLTAQDISGSSVFRFAASHPQDVLSFIAIEMGLPGFGLEALADVARGGAWHIGVMAAPGIPDLLLAGREREFLGRYAFPSMCAVSDAIVENDIDEFARTYSRSDGWRGAAGLYQSMLQEGSEIRTLAEHNKLQMPVLAIGGGGGSFTADTMTQVATGQVRSVLLDGIGHYVALEAPDELAAAIGEFIEGVDARSTG</sequence>
<keyword evidence="1 4" id="KW-0378">Hydrolase</keyword>
<dbReference type="InterPro" id="IPR029058">
    <property type="entry name" value="AB_hydrolase_fold"/>
</dbReference>
<dbReference type="Pfam" id="PF00561">
    <property type="entry name" value="Abhydrolase_1"/>
    <property type="match status" value="1"/>
</dbReference>
<evidence type="ECO:0000256" key="2">
    <source>
        <dbReference type="SAM" id="MobiDB-lite"/>
    </source>
</evidence>
<organism evidence="4 5">
    <name type="scientific">Sphingomonas tagetis</name>
    <dbReference type="NCBI Taxonomy" id="2949092"/>
    <lineage>
        <taxon>Bacteria</taxon>
        <taxon>Pseudomonadati</taxon>
        <taxon>Pseudomonadota</taxon>
        <taxon>Alphaproteobacteria</taxon>
        <taxon>Sphingomonadales</taxon>
        <taxon>Sphingomonadaceae</taxon>
        <taxon>Sphingomonas</taxon>
    </lineage>
</organism>
<dbReference type="GO" id="GO:0016787">
    <property type="term" value="F:hydrolase activity"/>
    <property type="evidence" value="ECO:0007669"/>
    <property type="project" value="UniProtKB-KW"/>
</dbReference>
<evidence type="ECO:0000256" key="1">
    <source>
        <dbReference type="ARBA" id="ARBA00022801"/>
    </source>
</evidence>
<comment type="caution">
    <text evidence="4">The sequence shown here is derived from an EMBL/GenBank/DDBJ whole genome shotgun (WGS) entry which is preliminary data.</text>
</comment>
<dbReference type="InterPro" id="IPR000073">
    <property type="entry name" value="AB_hydrolase_1"/>
</dbReference>
<dbReference type="InterPro" id="IPR000639">
    <property type="entry name" value="Epox_hydrolase-like"/>
</dbReference>
<dbReference type="Gene3D" id="3.40.50.1820">
    <property type="entry name" value="alpha/beta hydrolase"/>
    <property type="match status" value="1"/>
</dbReference>
<evidence type="ECO:0000313" key="5">
    <source>
        <dbReference type="Proteomes" id="UP001139451"/>
    </source>
</evidence>
<evidence type="ECO:0000259" key="3">
    <source>
        <dbReference type="Pfam" id="PF00561"/>
    </source>
</evidence>
<reference evidence="4" key="1">
    <citation type="submission" date="2022-05" db="EMBL/GenBank/DDBJ databases">
        <title>Sphingomonas sp. strain MG17 Genome sequencing and assembly.</title>
        <authorList>
            <person name="Kim I."/>
        </authorList>
    </citation>
    <scope>NUCLEOTIDE SEQUENCE</scope>
    <source>
        <strain evidence="4">MG17</strain>
    </source>
</reference>
<gene>
    <name evidence="4" type="ORF">M9978_13015</name>
</gene>
<feature type="domain" description="AB hydrolase-1" evidence="3">
    <location>
        <begin position="114"/>
        <end position="356"/>
    </location>
</feature>
<feature type="region of interest" description="Disordered" evidence="2">
    <location>
        <begin position="22"/>
        <end position="46"/>
    </location>
</feature>
<protein>
    <submittedName>
        <fullName evidence="4">Alpha/beta hydrolase</fullName>
    </submittedName>
</protein>
<accession>A0A9X2HKI4</accession>
<dbReference type="RefSeq" id="WP_254293867.1">
    <property type="nucleotide sequence ID" value="NZ_JAMLDX010000009.1"/>
</dbReference>